<accession>A0A839DRM2</accession>
<dbReference type="Proteomes" id="UP000569329">
    <property type="component" value="Unassembled WGS sequence"/>
</dbReference>
<dbReference type="PROSITE" id="PS51819">
    <property type="entry name" value="VOC"/>
    <property type="match status" value="1"/>
</dbReference>
<reference evidence="2 3" key="1">
    <citation type="submission" date="2020-07" db="EMBL/GenBank/DDBJ databases">
        <title>Sequencing the genomes of 1000 actinobacteria strains.</title>
        <authorList>
            <person name="Klenk H.-P."/>
        </authorList>
    </citation>
    <scope>NUCLEOTIDE SEQUENCE [LARGE SCALE GENOMIC DNA]</scope>
    <source>
        <strain evidence="2 3">DSM 45975</strain>
    </source>
</reference>
<organism evidence="2 3">
    <name type="scientific">Halosaccharopolyspora lacisalsi</name>
    <dbReference type="NCBI Taxonomy" id="1000566"/>
    <lineage>
        <taxon>Bacteria</taxon>
        <taxon>Bacillati</taxon>
        <taxon>Actinomycetota</taxon>
        <taxon>Actinomycetes</taxon>
        <taxon>Pseudonocardiales</taxon>
        <taxon>Pseudonocardiaceae</taxon>
        <taxon>Halosaccharopolyspora</taxon>
    </lineage>
</organism>
<proteinExistence type="predicted"/>
<dbReference type="Gene3D" id="3.10.180.10">
    <property type="entry name" value="2,3-Dihydroxybiphenyl 1,2-Dioxygenase, domain 1"/>
    <property type="match status" value="1"/>
</dbReference>
<dbReference type="PANTHER" id="PTHR33993">
    <property type="entry name" value="GLYOXALASE-RELATED"/>
    <property type="match status" value="1"/>
</dbReference>
<keyword evidence="3" id="KW-1185">Reference proteome</keyword>
<dbReference type="EMBL" id="JACGWZ010000001">
    <property type="protein sequence ID" value="MBA8823723.1"/>
    <property type="molecule type" value="Genomic_DNA"/>
</dbReference>
<dbReference type="SUPFAM" id="SSF54593">
    <property type="entry name" value="Glyoxalase/Bleomycin resistance protein/Dihydroxybiphenyl dioxygenase"/>
    <property type="match status" value="1"/>
</dbReference>
<dbReference type="RefSeq" id="WP_182542985.1">
    <property type="nucleotide sequence ID" value="NZ_JACGWZ010000001.1"/>
</dbReference>
<dbReference type="Pfam" id="PF18029">
    <property type="entry name" value="Glyoxalase_6"/>
    <property type="match status" value="1"/>
</dbReference>
<gene>
    <name evidence="2" type="ORF">FHX42_001052</name>
</gene>
<name>A0A839DRM2_9PSEU</name>
<dbReference type="InterPro" id="IPR041581">
    <property type="entry name" value="Glyoxalase_6"/>
</dbReference>
<sequence>MPPSHAVRGLRRAELITIDPEAAVRFHRALLDWLVLPSEEGIDCWVGERRCAVVREPGDGERPGWSLVFAGSADDDLLRGPAGTCATTAKGRVQHGPWAPKPRRGEPCWVELCTEDADEADAFWSERLNWSATRNSADTTYSVEDRPIASRAARPELGDRAAWSCYFVVTDLDRAAEQVRELGGSLLGRFEHPVVGEAVLIADLEGAVCALTGKTESWGG</sequence>
<evidence type="ECO:0000313" key="2">
    <source>
        <dbReference type="EMBL" id="MBA8823723.1"/>
    </source>
</evidence>
<feature type="domain" description="VOC" evidence="1">
    <location>
        <begin position="106"/>
        <end position="214"/>
    </location>
</feature>
<evidence type="ECO:0000259" key="1">
    <source>
        <dbReference type="PROSITE" id="PS51819"/>
    </source>
</evidence>
<dbReference type="PANTHER" id="PTHR33993:SF14">
    <property type="entry name" value="GB|AAF24581.1"/>
    <property type="match status" value="1"/>
</dbReference>
<dbReference type="AlphaFoldDB" id="A0A839DRM2"/>
<protein>
    <recommendedName>
        <fullName evidence="1">VOC domain-containing protein</fullName>
    </recommendedName>
</protein>
<evidence type="ECO:0000313" key="3">
    <source>
        <dbReference type="Proteomes" id="UP000569329"/>
    </source>
</evidence>
<dbReference type="InterPro" id="IPR037523">
    <property type="entry name" value="VOC_core"/>
</dbReference>
<comment type="caution">
    <text evidence="2">The sequence shown here is derived from an EMBL/GenBank/DDBJ whole genome shotgun (WGS) entry which is preliminary data.</text>
</comment>
<dbReference type="InterPro" id="IPR029068">
    <property type="entry name" value="Glyas_Bleomycin-R_OHBP_Dase"/>
</dbReference>
<dbReference type="InterPro" id="IPR052164">
    <property type="entry name" value="Anthracycline_SecMetBiosynth"/>
</dbReference>